<dbReference type="GO" id="GO:0000981">
    <property type="term" value="F:DNA-binding transcription factor activity, RNA polymerase II-specific"/>
    <property type="evidence" value="ECO:0007669"/>
    <property type="project" value="TreeGrafter"/>
</dbReference>
<name>A0A1L7WGC6_9HELO</name>
<dbReference type="PRINTS" id="PR00617">
    <property type="entry name" value="COPPERFIST"/>
</dbReference>
<dbReference type="InterPro" id="IPR001083">
    <property type="entry name" value="Cu_fist_DNA-bd_dom"/>
</dbReference>
<keyword evidence="5" id="KW-0805">Transcription regulation</keyword>
<keyword evidence="3" id="KW-0862">Zinc</keyword>
<feature type="region of interest" description="Disordered" evidence="8">
    <location>
        <begin position="230"/>
        <end position="259"/>
    </location>
</feature>
<evidence type="ECO:0000256" key="4">
    <source>
        <dbReference type="ARBA" id="ARBA00023008"/>
    </source>
</evidence>
<reference evidence="10 11" key="1">
    <citation type="submission" date="2016-03" db="EMBL/GenBank/DDBJ databases">
        <authorList>
            <person name="Ploux O."/>
        </authorList>
    </citation>
    <scope>NUCLEOTIDE SEQUENCE [LARGE SCALE GENOMIC DNA]</scope>
    <source>
        <strain evidence="10 11">UAMH 11012</strain>
    </source>
</reference>
<dbReference type="GO" id="GO:0000978">
    <property type="term" value="F:RNA polymerase II cis-regulatory region sequence-specific DNA binding"/>
    <property type="evidence" value="ECO:0007669"/>
    <property type="project" value="TreeGrafter"/>
</dbReference>
<protein>
    <recommendedName>
        <fullName evidence="9">Copper-fist domain-containing protein</fullName>
    </recommendedName>
</protein>
<evidence type="ECO:0000256" key="8">
    <source>
        <dbReference type="SAM" id="MobiDB-lite"/>
    </source>
</evidence>
<evidence type="ECO:0000313" key="11">
    <source>
        <dbReference type="Proteomes" id="UP000184330"/>
    </source>
</evidence>
<keyword evidence="6" id="KW-0804">Transcription</keyword>
<dbReference type="SUPFAM" id="SSF57879">
    <property type="entry name" value="Zinc domain conserved in yeast copper-regulated transcription factors"/>
    <property type="match status" value="1"/>
</dbReference>
<dbReference type="GO" id="GO:0006879">
    <property type="term" value="P:intracellular iron ion homeostasis"/>
    <property type="evidence" value="ECO:0007669"/>
    <property type="project" value="TreeGrafter"/>
</dbReference>
<dbReference type="EMBL" id="FJOG01000002">
    <property type="protein sequence ID" value="CZR51832.1"/>
    <property type="molecule type" value="Genomic_DNA"/>
</dbReference>
<dbReference type="Gene3D" id="3.90.430.10">
    <property type="entry name" value="Copper fist DNA-binding domain"/>
    <property type="match status" value="1"/>
</dbReference>
<keyword evidence="2" id="KW-0479">Metal-binding</keyword>
<dbReference type="OrthoDB" id="5600085at2759"/>
<dbReference type="GO" id="GO:0005634">
    <property type="term" value="C:nucleus"/>
    <property type="evidence" value="ECO:0007669"/>
    <property type="project" value="UniProtKB-SubCell"/>
</dbReference>
<evidence type="ECO:0000256" key="1">
    <source>
        <dbReference type="ARBA" id="ARBA00004123"/>
    </source>
</evidence>
<comment type="subcellular location">
    <subcellularLocation>
        <location evidence="1">Nucleus</location>
    </subcellularLocation>
</comment>
<evidence type="ECO:0000256" key="5">
    <source>
        <dbReference type="ARBA" id="ARBA00023015"/>
    </source>
</evidence>
<dbReference type="InterPro" id="IPR051763">
    <property type="entry name" value="Copper_Homeo_Regul"/>
</dbReference>
<feature type="compositionally biased region" description="Basic residues" evidence="8">
    <location>
        <begin position="112"/>
        <end position="130"/>
    </location>
</feature>
<dbReference type="PANTHER" id="PTHR28088:SF5">
    <property type="entry name" value="TRANSCRIPTIONAL ACTIVATOR HAA1-RELATED"/>
    <property type="match status" value="1"/>
</dbReference>
<evidence type="ECO:0000313" key="10">
    <source>
        <dbReference type="EMBL" id="CZR51832.1"/>
    </source>
</evidence>
<keyword evidence="4" id="KW-0186">Copper</keyword>
<feature type="compositionally biased region" description="Polar residues" evidence="8">
    <location>
        <begin position="137"/>
        <end position="173"/>
    </location>
</feature>
<dbReference type="FunFam" id="3.90.430.10:FF:000001">
    <property type="entry name" value="Copper fist DNA-binding protein"/>
    <property type="match status" value="1"/>
</dbReference>
<dbReference type="GO" id="GO:0006878">
    <property type="term" value="P:intracellular copper ion homeostasis"/>
    <property type="evidence" value="ECO:0007669"/>
    <property type="project" value="TreeGrafter"/>
</dbReference>
<dbReference type="PANTHER" id="PTHR28088">
    <property type="entry name" value="TRANSCRIPTIONAL ACTIVATOR HAA1-RELATED"/>
    <property type="match status" value="1"/>
</dbReference>
<organism evidence="10 11">
    <name type="scientific">Phialocephala subalpina</name>
    <dbReference type="NCBI Taxonomy" id="576137"/>
    <lineage>
        <taxon>Eukaryota</taxon>
        <taxon>Fungi</taxon>
        <taxon>Dikarya</taxon>
        <taxon>Ascomycota</taxon>
        <taxon>Pezizomycotina</taxon>
        <taxon>Leotiomycetes</taxon>
        <taxon>Helotiales</taxon>
        <taxon>Mollisiaceae</taxon>
        <taxon>Phialocephala</taxon>
        <taxon>Phialocephala fortinii species complex</taxon>
    </lineage>
</organism>
<evidence type="ECO:0000256" key="3">
    <source>
        <dbReference type="ARBA" id="ARBA00022833"/>
    </source>
</evidence>
<dbReference type="SMART" id="SM00412">
    <property type="entry name" value="Cu_FIST"/>
    <property type="match status" value="1"/>
</dbReference>
<dbReference type="Pfam" id="PF00649">
    <property type="entry name" value="Copper-fist"/>
    <property type="match status" value="1"/>
</dbReference>
<keyword evidence="11" id="KW-1185">Reference proteome</keyword>
<proteinExistence type="predicted"/>
<dbReference type="GO" id="GO:0005507">
    <property type="term" value="F:copper ion binding"/>
    <property type="evidence" value="ECO:0007669"/>
    <property type="project" value="InterPro"/>
</dbReference>
<gene>
    <name evidence="10" type="ORF">PAC_01709</name>
</gene>
<feature type="region of interest" description="Disordered" evidence="8">
    <location>
        <begin position="98"/>
        <end position="203"/>
    </location>
</feature>
<dbReference type="GO" id="GO:0045944">
    <property type="term" value="P:positive regulation of transcription by RNA polymerase II"/>
    <property type="evidence" value="ECO:0007669"/>
    <property type="project" value="TreeGrafter"/>
</dbReference>
<dbReference type="Proteomes" id="UP000184330">
    <property type="component" value="Unassembled WGS sequence"/>
</dbReference>
<evidence type="ECO:0000259" key="9">
    <source>
        <dbReference type="PROSITE" id="PS50073"/>
    </source>
</evidence>
<dbReference type="AlphaFoldDB" id="A0A1L7WGC6"/>
<keyword evidence="7" id="KW-0539">Nucleus</keyword>
<evidence type="ECO:0000256" key="6">
    <source>
        <dbReference type="ARBA" id="ARBA00023163"/>
    </source>
</evidence>
<sequence length="277" mass="30359">MPLINGCKYSCEPCIRGHRATSCAHTDRILIEVRKPGRPLESCGHNLNTCQCGRVAELFQMGDGKLPSSQIHSPVLTSTVLPSPAPSLQQLGAEPDMSFIVTTPPPALSAPKTRRQSSSKSRVSKKSSLRRKVDASAGSTSSPNSRNRGSRETSTLTDDNEAYDTSTTTSSPGIQDPGYDFQQLQQPGQYLPSMGGPNYPPMQLRNEYMQYQSHPPGMQYVYAPPQQQYQYESGPQSYSSRIEDVTGRPKEGQVDGKTEVRSQYIVATQDSVWKAAP</sequence>
<feature type="compositionally biased region" description="Basic and acidic residues" evidence="8">
    <location>
        <begin position="241"/>
        <end position="259"/>
    </location>
</feature>
<dbReference type="SMART" id="SM01090">
    <property type="entry name" value="Copper-fist"/>
    <property type="match status" value="1"/>
</dbReference>
<evidence type="ECO:0000256" key="2">
    <source>
        <dbReference type="ARBA" id="ARBA00022723"/>
    </source>
</evidence>
<dbReference type="PROSITE" id="PS50073">
    <property type="entry name" value="COPPER_FIST_2"/>
    <property type="match status" value="1"/>
</dbReference>
<evidence type="ECO:0000256" key="7">
    <source>
        <dbReference type="ARBA" id="ARBA00023242"/>
    </source>
</evidence>
<dbReference type="InterPro" id="IPR036395">
    <property type="entry name" value="Cu_fist_DNA-bd_dom_sf"/>
</dbReference>
<dbReference type="STRING" id="576137.A0A1L7WGC6"/>
<feature type="domain" description="Copper-fist" evidence="9">
    <location>
        <begin position="1"/>
        <end position="40"/>
    </location>
</feature>
<accession>A0A1L7WGC6</accession>